<feature type="region of interest" description="Disordered" evidence="1">
    <location>
        <begin position="307"/>
        <end position="326"/>
    </location>
</feature>
<feature type="compositionally biased region" description="Polar residues" evidence="1">
    <location>
        <begin position="481"/>
        <end position="490"/>
    </location>
</feature>
<dbReference type="STRING" id="1229662.W3XNE2"/>
<feature type="compositionally biased region" description="Polar residues" evidence="1">
    <location>
        <begin position="719"/>
        <end position="731"/>
    </location>
</feature>
<feature type="compositionally biased region" description="Polar residues" evidence="1">
    <location>
        <begin position="507"/>
        <end position="541"/>
    </location>
</feature>
<feature type="compositionally biased region" description="Low complexity" evidence="1">
    <location>
        <begin position="153"/>
        <end position="163"/>
    </location>
</feature>
<dbReference type="KEGG" id="pfy:PFICI_00865"/>
<feature type="compositionally biased region" description="Polar residues" evidence="1">
    <location>
        <begin position="618"/>
        <end position="638"/>
    </location>
</feature>
<feature type="compositionally biased region" description="Basic and acidic residues" evidence="1">
    <location>
        <begin position="598"/>
        <end position="616"/>
    </location>
</feature>
<evidence type="ECO:0000313" key="2">
    <source>
        <dbReference type="EMBL" id="ETS87037.1"/>
    </source>
</evidence>
<organism evidence="2 3">
    <name type="scientific">Pestalotiopsis fici (strain W106-1 / CGMCC3.15140)</name>
    <dbReference type="NCBI Taxonomy" id="1229662"/>
    <lineage>
        <taxon>Eukaryota</taxon>
        <taxon>Fungi</taxon>
        <taxon>Dikarya</taxon>
        <taxon>Ascomycota</taxon>
        <taxon>Pezizomycotina</taxon>
        <taxon>Sordariomycetes</taxon>
        <taxon>Xylariomycetidae</taxon>
        <taxon>Amphisphaeriales</taxon>
        <taxon>Sporocadaceae</taxon>
        <taxon>Pestalotiopsis</taxon>
    </lineage>
</organism>
<feature type="compositionally biased region" description="Low complexity" evidence="1">
    <location>
        <begin position="882"/>
        <end position="896"/>
    </location>
</feature>
<feature type="compositionally biased region" description="Polar residues" evidence="1">
    <location>
        <begin position="130"/>
        <end position="140"/>
    </location>
</feature>
<feature type="compositionally biased region" description="Polar residues" evidence="1">
    <location>
        <begin position="802"/>
        <end position="811"/>
    </location>
</feature>
<keyword evidence="3" id="KW-1185">Reference proteome</keyword>
<feature type="compositionally biased region" description="Low complexity" evidence="1">
    <location>
        <begin position="120"/>
        <end position="129"/>
    </location>
</feature>
<dbReference type="EMBL" id="KI912109">
    <property type="protein sequence ID" value="ETS87037.1"/>
    <property type="molecule type" value="Genomic_DNA"/>
</dbReference>
<feature type="compositionally biased region" description="Polar residues" evidence="1">
    <location>
        <begin position="1150"/>
        <end position="1159"/>
    </location>
</feature>
<feature type="compositionally biased region" description="Polar residues" evidence="1">
    <location>
        <begin position="1085"/>
        <end position="1100"/>
    </location>
</feature>
<dbReference type="OMA" id="THEPSEY"/>
<evidence type="ECO:0000313" key="3">
    <source>
        <dbReference type="Proteomes" id="UP000030651"/>
    </source>
</evidence>
<reference evidence="3" key="1">
    <citation type="journal article" date="2015" name="BMC Genomics">
        <title>Genomic and transcriptomic analysis of the endophytic fungus Pestalotiopsis fici reveals its lifestyle and high potential for synthesis of natural products.</title>
        <authorList>
            <person name="Wang X."/>
            <person name="Zhang X."/>
            <person name="Liu L."/>
            <person name="Xiang M."/>
            <person name="Wang W."/>
            <person name="Sun X."/>
            <person name="Che Y."/>
            <person name="Guo L."/>
            <person name="Liu G."/>
            <person name="Guo L."/>
            <person name="Wang C."/>
            <person name="Yin W.B."/>
            <person name="Stadler M."/>
            <person name="Zhang X."/>
            <person name="Liu X."/>
        </authorList>
    </citation>
    <scope>NUCLEOTIDE SEQUENCE [LARGE SCALE GENOMIC DNA]</scope>
    <source>
        <strain evidence="3">W106-1 / CGMCC3.15140</strain>
    </source>
</reference>
<feature type="compositionally biased region" description="Basic residues" evidence="1">
    <location>
        <begin position="547"/>
        <end position="560"/>
    </location>
</feature>
<feature type="compositionally biased region" description="Polar residues" evidence="1">
    <location>
        <begin position="780"/>
        <end position="791"/>
    </location>
</feature>
<feature type="compositionally biased region" description="Pro residues" evidence="1">
    <location>
        <begin position="311"/>
        <end position="323"/>
    </location>
</feature>
<feature type="region of interest" description="Disordered" evidence="1">
    <location>
        <begin position="1019"/>
        <end position="1173"/>
    </location>
</feature>
<feature type="region of interest" description="Disordered" evidence="1">
    <location>
        <begin position="207"/>
        <end position="231"/>
    </location>
</feature>
<feature type="compositionally biased region" description="Basic and acidic residues" evidence="1">
    <location>
        <begin position="680"/>
        <end position="692"/>
    </location>
</feature>
<sequence length="1173" mass="129054">MIEITLTFNRSNGSSLYQHLPDDDKVYLPDSNVYVTTTSSGRPAIARKKNSDRDFDFLSEAFGIPTRASFQRGRRQSSPLQQPRSKSAYSTPTPRVIELPSDYEESPERNKVERSPGQGSSRSSSRSNSTLKSILRTPNSAAVGAESGKLRDCSPSSSRLSLGSKRRSHTFSYPPEPERTRFAEYEDEPDENDSIADSTVPLVHPNGSSYSPQAASQFHPSFTTLPNGFQQLPNQTSPMIWHNTGTGRAPVAAATAATSNLARNLNPRQTQNFGIQMPYTHAMGFQQPGNMLQMPHAPQVLMSTFAQPQPSFVPPPPPPPPFVSHPDDLVSLAQPSSLVGSDEERFRQHFETNVKSQLPKYKVTPSRNRTPKNRNDENKDKDVESAKKKKEVVKDPMDQTPPSTPIMHMHICAGCGKTRSKGYHMTHPLKKGEAPEPDYCRRCIMTADYTDSEMTDTGMGSDFLMTPALPADRKYRDHDSPTSTIISNKKGSSRKDVQKDRRKRGSLLQSVSSIISNKRQSRRANSLSTPEEGSDRASSPTGEPRVRRASSRSFKMHSTRGSHTQSPLGKLIEQQSKTSIESVALEPRGTQKCGSRQSTRDEPAKTNDRVVSDIRSEAANQSKVSCRSGATRSDVQNFSYKPSRKSSRKTSPLLPPSSSRDTLPKSQSSSSYQQPVAHNEASELGRSSERVSVRQKGTDSSQATSRRQERRPASRLDHTVSNITGSGWTQSHDQLGGFHVIEDDGLSQSRAIFDQAPNFETPESTQNLHNWPGSHAADSRASSENCASRSKGSPKRSDDGPNASTSNSNEPAQDFNAVFGHASNGENPFVLADLKPDSGRSSMQPHQSEPRSIGLPVHSDMADPSYSKPKSDDAYNMELPKSSGTPYSSHPSTTSTRKSRNKSKPEDERGADSEPELSPNQDRFDDMPSTPADAEWDGIDANPQVRRNSWGYDQGHFERQAEQMAEQMVEDELLRAGKHSGLFGLGLGFGSFNDSATSTYPTMPSYFSHLTTSRISIESCGSDEDRNDGNAHYQLSNESELEGSDTVEEKDVKQIEFSGHQSRSNSRQEPHQGGLESSRDRLSPLNHTSSYTHSNKSNTSARRRLSEQGGRGQEPLSNKSSFDYAPPSEGSSVIAHTGHSHENFAGLGNTYGSTSNESHAGTPRRRIRRFGLS</sequence>
<dbReference type="OrthoDB" id="5415512at2759"/>
<feature type="compositionally biased region" description="Basic and acidic residues" evidence="1">
    <location>
        <begin position="373"/>
        <end position="397"/>
    </location>
</feature>
<feature type="compositionally biased region" description="Polar residues" evidence="1">
    <location>
        <begin position="561"/>
        <end position="581"/>
    </location>
</feature>
<feature type="compositionally biased region" description="Polar residues" evidence="1">
    <location>
        <begin position="76"/>
        <end position="93"/>
    </location>
</feature>
<gene>
    <name evidence="2" type="ORF">PFICI_00865</name>
</gene>
<protein>
    <submittedName>
        <fullName evidence="2">Uncharacterized protein</fullName>
    </submittedName>
</protein>
<feature type="region of interest" description="Disordered" evidence="1">
    <location>
        <begin position="472"/>
        <end position="731"/>
    </location>
</feature>
<feature type="compositionally biased region" description="Basic and acidic residues" evidence="1">
    <location>
        <begin position="706"/>
        <end position="718"/>
    </location>
</feature>
<feature type="region of interest" description="Disordered" evidence="1">
    <location>
        <begin position="749"/>
        <end position="950"/>
    </location>
</feature>
<name>W3XNE2_PESFW</name>
<proteinExistence type="predicted"/>
<feature type="compositionally biased region" description="Basic residues" evidence="1">
    <location>
        <begin position="1162"/>
        <end position="1173"/>
    </location>
</feature>
<feature type="compositionally biased region" description="Basic and acidic residues" evidence="1">
    <location>
        <begin position="903"/>
        <end position="912"/>
    </location>
</feature>
<dbReference type="RefSeq" id="XP_007827637.1">
    <property type="nucleotide sequence ID" value="XM_007829446.1"/>
</dbReference>
<accession>W3XNE2</accession>
<evidence type="ECO:0000256" key="1">
    <source>
        <dbReference type="SAM" id="MobiDB-lite"/>
    </source>
</evidence>
<feature type="compositionally biased region" description="Polar residues" evidence="1">
    <location>
        <begin position="656"/>
        <end position="665"/>
    </location>
</feature>
<dbReference type="GeneID" id="19265878"/>
<feature type="region of interest" description="Disordered" evidence="1">
    <location>
        <begin position="351"/>
        <end position="407"/>
    </location>
</feature>
<dbReference type="AlphaFoldDB" id="W3XNE2"/>
<dbReference type="Proteomes" id="UP000030651">
    <property type="component" value="Unassembled WGS sequence"/>
</dbReference>
<dbReference type="InParanoid" id="W3XNE2"/>
<feature type="region of interest" description="Disordered" evidence="1">
    <location>
        <begin position="67"/>
        <end position="180"/>
    </location>
</feature>
<dbReference type="HOGENOM" id="CLU_273856_0_0_1"/>